<keyword evidence="3" id="KW-0677">Repeat</keyword>
<feature type="domain" description="C2H2-type" evidence="8">
    <location>
        <begin position="166"/>
        <end position="194"/>
    </location>
</feature>
<keyword evidence="11" id="KW-1185">Reference proteome</keyword>
<dbReference type="OrthoDB" id="6077919at2759"/>
<keyword evidence="4 7" id="KW-0863">Zinc-finger</keyword>
<dbReference type="eggNOG" id="KOG1721">
    <property type="taxonomic scope" value="Eukaryota"/>
</dbReference>
<keyword evidence="5" id="KW-0862">Zinc</keyword>
<evidence type="ECO:0000256" key="1">
    <source>
        <dbReference type="ARBA" id="ARBA00004123"/>
    </source>
</evidence>
<dbReference type="InterPro" id="IPR036236">
    <property type="entry name" value="Znf_C2H2_sf"/>
</dbReference>
<feature type="domain" description="C2H2-type" evidence="8">
    <location>
        <begin position="194"/>
        <end position="222"/>
    </location>
</feature>
<evidence type="ECO:0000256" key="2">
    <source>
        <dbReference type="ARBA" id="ARBA00022723"/>
    </source>
</evidence>
<dbReference type="InParanoid" id="B0X324"/>
<evidence type="ECO:0000256" key="4">
    <source>
        <dbReference type="ARBA" id="ARBA00022771"/>
    </source>
</evidence>
<evidence type="ECO:0000256" key="3">
    <source>
        <dbReference type="ARBA" id="ARBA00022737"/>
    </source>
</evidence>
<evidence type="ECO:0000256" key="7">
    <source>
        <dbReference type="PROSITE-ProRule" id="PRU00042"/>
    </source>
</evidence>
<evidence type="ECO:0000313" key="9">
    <source>
        <dbReference type="EMBL" id="EDS39526.1"/>
    </source>
</evidence>
<dbReference type="VEuPathDB" id="VectorBase:CQUJHB012639"/>
<dbReference type="GO" id="GO:0008270">
    <property type="term" value="F:zinc ion binding"/>
    <property type="evidence" value="ECO:0007669"/>
    <property type="project" value="UniProtKB-KW"/>
</dbReference>
<keyword evidence="6" id="KW-0539">Nucleus</keyword>
<sequence>MSQGYFNHTRPTMTKLLSSLAATMQCDVATVRREWKRFGEMHRRKLVGQARGRKTRSTHLNASDDPLQTLLDKFFAYKTLEVDGGRLKSRFDSEGCVAREQRGVIRYVKVCEECGKHVERSVFEAHMNRHRGVKPYGCRFCEGRYTTRVNRDRHENIYHTREGFDIECDACGERFRHKSSLAFHYAVRHKSANVPCGICQKVFKHDRHLDFHMQKQHSVKLTNYRKSMAAKVVKG</sequence>
<dbReference type="InterPro" id="IPR013087">
    <property type="entry name" value="Znf_C2H2_type"/>
</dbReference>
<dbReference type="HOGENOM" id="CLU_1181226_0_0_1"/>
<dbReference type="PROSITE" id="PS50157">
    <property type="entry name" value="ZINC_FINGER_C2H2_2"/>
    <property type="match status" value="2"/>
</dbReference>
<dbReference type="Gene3D" id="3.30.160.60">
    <property type="entry name" value="Classic Zinc Finger"/>
    <property type="match status" value="2"/>
</dbReference>
<protein>
    <recommendedName>
        <fullName evidence="8">C2H2-type domain-containing protein</fullName>
    </recommendedName>
</protein>
<comment type="subcellular location">
    <subcellularLocation>
        <location evidence="1">Nucleus</location>
    </subcellularLocation>
</comment>
<dbReference type="Proteomes" id="UP000002320">
    <property type="component" value="Unassembled WGS sequence"/>
</dbReference>
<name>B0X324_CULQU</name>
<evidence type="ECO:0000256" key="6">
    <source>
        <dbReference type="ARBA" id="ARBA00023242"/>
    </source>
</evidence>
<dbReference type="SUPFAM" id="SSF57667">
    <property type="entry name" value="beta-beta-alpha zinc fingers"/>
    <property type="match status" value="2"/>
</dbReference>
<dbReference type="KEGG" id="cqu:CpipJ_CPIJ014029"/>
<gene>
    <name evidence="10" type="primary">6046921</name>
    <name evidence="9" type="ORF">CpipJ_CPIJ014029</name>
</gene>
<proteinExistence type="predicted"/>
<evidence type="ECO:0000313" key="10">
    <source>
        <dbReference type="EnsemblMetazoa" id="CPIJ014029-PA"/>
    </source>
</evidence>
<keyword evidence="2" id="KW-0479">Metal-binding</keyword>
<reference evidence="9" key="1">
    <citation type="submission" date="2007-03" db="EMBL/GenBank/DDBJ databases">
        <title>Annotation of Culex pipiens quinquefasciatus.</title>
        <authorList>
            <consortium name="The Broad Institute Genome Sequencing Platform"/>
            <person name="Atkinson P.W."/>
            <person name="Hemingway J."/>
            <person name="Christensen B.M."/>
            <person name="Higgs S."/>
            <person name="Kodira C."/>
            <person name="Hannick L."/>
            <person name="Megy K."/>
            <person name="O'Leary S."/>
            <person name="Pearson M."/>
            <person name="Haas B.J."/>
            <person name="Mauceli E."/>
            <person name="Wortman J.R."/>
            <person name="Lee N.H."/>
            <person name="Guigo R."/>
            <person name="Stanke M."/>
            <person name="Alvarado L."/>
            <person name="Amedeo P."/>
            <person name="Antoine C.H."/>
            <person name="Arensburger P."/>
            <person name="Bidwell S.L."/>
            <person name="Crawford M."/>
            <person name="Camaro F."/>
            <person name="Devon K."/>
            <person name="Engels R."/>
            <person name="Hammond M."/>
            <person name="Howarth C."/>
            <person name="Koehrsen M."/>
            <person name="Lawson D."/>
            <person name="Montgomery P."/>
            <person name="Nene V."/>
            <person name="Nusbaum C."/>
            <person name="Puiu D."/>
            <person name="Romero-Severson J."/>
            <person name="Severson D.W."/>
            <person name="Shumway M."/>
            <person name="Sisk P."/>
            <person name="Stolte C."/>
            <person name="Zeng Q."/>
            <person name="Eisenstadt E."/>
            <person name="Fraser-Liggett C."/>
            <person name="Strausberg R."/>
            <person name="Galagan J."/>
            <person name="Birren B."/>
            <person name="Collins F.H."/>
        </authorList>
    </citation>
    <scope>NUCLEOTIDE SEQUENCE [LARGE SCALE GENOMIC DNA]</scope>
    <source>
        <strain evidence="9">JHB</strain>
    </source>
</reference>
<accession>B0X324</accession>
<dbReference type="GO" id="GO:0005634">
    <property type="term" value="C:nucleus"/>
    <property type="evidence" value="ECO:0007669"/>
    <property type="project" value="UniProtKB-SubCell"/>
</dbReference>
<dbReference type="AlphaFoldDB" id="B0X324"/>
<dbReference type="EnsemblMetazoa" id="CPIJ014029-RA">
    <property type="protein sequence ID" value="CPIJ014029-PA"/>
    <property type="gene ID" value="CPIJ014029"/>
</dbReference>
<organism>
    <name type="scientific">Culex quinquefasciatus</name>
    <name type="common">Southern house mosquito</name>
    <name type="synonym">Culex pungens</name>
    <dbReference type="NCBI Taxonomy" id="7176"/>
    <lineage>
        <taxon>Eukaryota</taxon>
        <taxon>Metazoa</taxon>
        <taxon>Ecdysozoa</taxon>
        <taxon>Arthropoda</taxon>
        <taxon>Hexapoda</taxon>
        <taxon>Insecta</taxon>
        <taxon>Pterygota</taxon>
        <taxon>Neoptera</taxon>
        <taxon>Endopterygota</taxon>
        <taxon>Diptera</taxon>
        <taxon>Nematocera</taxon>
        <taxon>Culicoidea</taxon>
        <taxon>Culicidae</taxon>
        <taxon>Culicinae</taxon>
        <taxon>Culicini</taxon>
        <taxon>Culex</taxon>
        <taxon>Culex</taxon>
    </lineage>
</organism>
<evidence type="ECO:0000313" key="11">
    <source>
        <dbReference type="Proteomes" id="UP000002320"/>
    </source>
</evidence>
<dbReference type="SMART" id="SM00355">
    <property type="entry name" value="ZnF_C2H2"/>
    <property type="match status" value="4"/>
</dbReference>
<dbReference type="InterPro" id="IPR050888">
    <property type="entry name" value="ZnF_C2H2-type_TF"/>
</dbReference>
<evidence type="ECO:0000259" key="8">
    <source>
        <dbReference type="PROSITE" id="PS50157"/>
    </source>
</evidence>
<dbReference type="VEuPathDB" id="VectorBase:CPIJ014029"/>
<dbReference type="PROSITE" id="PS00028">
    <property type="entry name" value="ZINC_FINGER_C2H2_1"/>
    <property type="match status" value="2"/>
</dbReference>
<dbReference type="PANTHER" id="PTHR24406">
    <property type="entry name" value="TRANSCRIPTIONAL REPRESSOR CTCFL-RELATED"/>
    <property type="match status" value="1"/>
</dbReference>
<dbReference type="EMBL" id="DS232305">
    <property type="protein sequence ID" value="EDS39526.1"/>
    <property type="molecule type" value="Genomic_DNA"/>
</dbReference>
<reference evidence="10" key="2">
    <citation type="submission" date="2020-05" db="UniProtKB">
        <authorList>
            <consortium name="EnsemblMetazoa"/>
        </authorList>
    </citation>
    <scope>IDENTIFICATION</scope>
    <source>
        <strain evidence="10">JHB</strain>
    </source>
</reference>
<evidence type="ECO:0000256" key="5">
    <source>
        <dbReference type="ARBA" id="ARBA00022833"/>
    </source>
</evidence>